<dbReference type="RefSeq" id="WP_112431743.1">
    <property type="nucleotide sequence ID" value="NZ_MCIF01000002.1"/>
</dbReference>
<sequence>MVSEVAELRKRLEEEYIAGRRALYAPAIGWSKHAFIEARLRNMERYHQRLCELVGPEQALELVFEVFERGESLLPERAGSQGQGQDQSQDQSQGQAPAAAEEAAAATIAAPSTEAVRLEQAGHPLALRSEEGGETEPLPAIQERGARDEDEPDESKTLWLLASSAGSTSDLLYLFYAADEQEAQALAQEWLRQLAPWVKLRTLQPLPTGLTLVHGHYRGLIHVRPDGSLVEGQYFLAAESLASQESEPVGQAASS</sequence>
<proteinExistence type="predicted"/>
<dbReference type="EMBL" id="MCIF01000002">
    <property type="protein sequence ID" value="RAQ97405.1"/>
    <property type="molecule type" value="Genomic_DNA"/>
</dbReference>
<comment type="caution">
    <text evidence="2">The sequence shown here is derived from an EMBL/GenBank/DDBJ whole genome shotgun (WGS) entry which is preliminary data.</text>
</comment>
<feature type="region of interest" description="Disordered" evidence="1">
    <location>
        <begin position="125"/>
        <end position="154"/>
    </location>
</feature>
<evidence type="ECO:0000256" key="1">
    <source>
        <dbReference type="SAM" id="MobiDB-lite"/>
    </source>
</evidence>
<accession>A0A328VTG1</accession>
<keyword evidence="3" id="KW-1185">Reference proteome</keyword>
<evidence type="ECO:0000313" key="3">
    <source>
        <dbReference type="Proteomes" id="UP000248706"/>
    </source>
</evidence>
<feature type="region of interest" description="Disordered" evidence="1">
    <location>
        <begin position="76"/>
        <end position="107"/>
    </location>
</feature>
<gene>
    <name evidence="2" type="ORF">A4R35_17845</name>
</gene>
<dbReference type="OrthoDB" id="153831at2"/>
<feature type="compositionally biased region" description="Low complexity" evidence="1">
    <location>
        <begin position="79"/>
        <end position="107"/>
    </location>
</feature>
<organism evidence="2 3">
    <name type="scientific">Thermogemmatispora tikiterensis</name>
    <dbReference type="NCBI Taxonomy" id="1825093"/>
    <lineage>
        <taxon>Bacteria</taxon>
        <taxon>Bacillati</taxon>
        <taxon>Chloroflexota</taxon>
        <taxon>Ktedonobacteria</taxon>
        <taxon>Thermogemmatisporales</taxon>
        <taxon>Thermogemmatisporaceae</taxon>
        <taxon>Thermogemmatispora</taxon>
    </lineage>
</organism>
<dbReference type="AlphaFoldDB" id="A0A328VTG1"/>
<protein>
    <submittedName>
        <fullName evidence="2">Uncharacterized protein</fullName>
    </submittedName>
</protein>
<name>A0A328VTG1_9CHLR</name>
<reference evidence="2 3" key="1">
    <citation type="submission" date="2016-08" db="EMBL/GenBank/DDBJ databases">
        <title>Analysis of Carbohydrate Active Enzymes in Thermogemmatispora T81 Reveals Carbohydrate Degradation Ability.</title>
        <authorList>
            <person name="Tomazini A."/>
            <person name="Lal S."/>
            <person name="Stott M."/>
            <person name="Henrissat B."/>
            <person name="Polikarpov I."/>
            <person name="Sparling R."/>
            <person name="Levin D.B."/>
        </authorList>
    </citation>
    <scope>NUCLEOTIDE SEQUENCE [LARGE SCALE GENOMIC DNA]</scope>
    <source>
        <strain evidence="2 3">T81</strain>
    </source>
</reference>
<dbReference type="Proteomes" id="UP000248706">
    <property type="component" value="Unassembled WGS sequence"/>
</dbReference>
<evidence type="ECO:0000313" key="2">
    <source>
        <dbReference type="EMBL" id="RAQ97405.1"/>
    </source>
</evidence>